<dbReference type="GO" id="GO:0050918">
    <property type="term" value="P:positive chemotaxis"/>
    <property type="evidence" value="ECO:0007669"/>
    <property type="project" value="TreeGrafter"/>
</dbReference>
<protein>
    <recommendedName>
        <fullName evidence="4">Flagellar motor switch protein FliM</fullName>
    </recommendedName>
</protein>
<organism evidence="11 12">
    <name type="scientific">Ferrimicrobium acidiphilum DSM 19497</name>
    <dbReference type="NCBI Taxonomy" id="1121877"/>
    <lineage>
        <taxon>Bacteria</taxon>
        <taxon>Bacillati</taxon>
        <taxon>Actinomycetota</taxon>
        <taxon>Acidimicrobiia</taxon>
        <taxon>Acidimicrobiales</taxon>
        <taxon>Acidimicrobiaceae</taxon>
        <taxon>Ferrimicrobium</taxon>
    </lineage>
</organism>
<dbReference type="Gene3D" id="2.30.330.10">
    <property type="entry name" value="SpoA-like"/>
    <property type="match status" value="1"/>
</dbReference>
<evidence type="ECO:0000256" key="2">
    <source>
        <dbReference type="ARBA" id="ARBA00004202"/>
    </source>
</evidence>
<evidence type="ECO:0000313" key="12">
    <source>
        <dbReference type="Proteomes" id="UP000032336"/>
    </source>
</evidence>
<reference evidence="11 12" key="1">
    <citation type="submission" date="2015-01" db="EMBL/GenBank/DDBJ databases">
        <title>Draft genome of the acidophilic iron oxidizer Ferrimicrobium acidiphilum strain T23.</title>
        <authorList>
            <person name="Poehlein A."/>
            <person name="Eisen S."/>
            <person name="Schloemann M."/>
            <person name="Johnson B.D."/>
            <person name="Daniel R."/>
            <person name="Muehling M."/>
        </authorList>
    </citation>
    <scope>NUCLEOTIDE SEQUENCE [LARGE SCALE GENOMIC DNA]</scope>
    <source>
        <strain evidence="11 12">T23</strain>
    </source>
</reference>
<keyword evidence="6" id="KW-0145">Chemotaxis</keyword>
<keyword evidence="11" id="KW-0969">Cilium</keyword>
<dbReference type="GO" id="GO:0071978">
    <property type="term" value="P:bacterial-type flagellum-dependent swarming motility"/>
    <property type="evidence" value="ECO:0007669"/>
    <property type="project" value="TreeGrafter"/>
</dbReference>
<keyword evidence="12" id="KW-1185">Reference proteome</keyword>
<dbReference type="InterPro" id="IPR028976">
    <property type="entry name" value="CheC-like_sf"/>
</dbReference>
<evidence type="ECO:0000313" key="11">
    <source>
        <dbReference type="EMBL" id="KJE76595.1"/>
    </source>
</evidence>
<dbReference type="InterPro" id="IPR036429">
    <property type="entry name" value="SpoA-like_sf"/>
</dbReference>
<feature type="domain" description="Flagellar motor switch protein FliN-like C-terminal" evidence="10">
    <location>
        <begin position="230"/>
        <end position="296"/>
    </location>
</feature>
<sequence length="301" mass="33384">MSGETTEEQKRRSVRPVDFRLPRSFERSHLRGVELLLESASRPSATLMGAALRRNVKIELDTIDQLSWESLLSELTGSGLVITFALHPLASRATIFLPAEVALRLIDLRLGGDGEWTEVDTRELTDLEQNLAAKLFEDMVTQVAAAISTQTAVVADRIHTEPSLEFIQGIPLGEMCVWAKFRFSLGDDRLSELSMVLPYSMLRPVVETISSRAVVMQENGTDFQAAFERRLQEVPVVARVRLESTTISSQAFLRLKPGDVVGLGHRKNRPMSVVVDRVELYKAVLGQSGSRVAAIIVGEEE</sequence>
<keyword evidence="9" id="KW-0975">Bacterial flagellum</keyword>
<evidence type="ECO:0000259" key="10">
    <source>
        <dbReference type="Pfam" id="PF01052"/>
    </source>
</evidence>
<dbReference type="InterPro" id="IPR001543">
    <property type="entry name" value="FliN-like_C"/>
</dbReference>
<dbReference type="GO" id="GO:0003774">
    <property type="term" value="F:cytoskeletal motor activity"/>
    <property type="evidence" value="ECO:0007669"/>
    <property type="project" value="InterPro"/>
</dbReference>
<name>A0A0D8FTI5_9ACTN</name>
<dbReference type="InterPro" id="IPR001689">
    <property type="entry name" value="Flag_FliM"/>
</dbReference>
<comment type="subcellular location">
    <subcellularLocation>
        <location evidence="1">Bacterial flagellum basal body</location>
    </subcellularLocation>
    <subcellularLocation>
        <location evidence="2">Cell membrane</location>
        <topology evidence="2">Peripheral membrane protein</topology>
    </subcellularLocation>
</comment>
<dbReference type="EMBL" id="JXUW01000014">
    <property type="protein sequence ID" value="KJE76595.1"/>
    <property type="molecule type" value="Genomic_DNA"/>
</dbReference>
<dbReference type="GO" id="GO:0009425">
    <property type="term" value="C:bacterial-type flagellum basal body"/>
    <property type="evidence" value="ECO:0007669"/>
    <property type="project" value="UniProtKB-SubCell"/>
</dbReference>
<evidence type="ECO:0000256" key="3">
    <source>
        <dbReference type="ARBA" id="ARBA00011049"/>
    </source>
</evidence>
<dbReference type="OrthoDB" id="5241113at2"/>
<keyword evidence="11" id="KW-0966">Cell projection</keyword>
<evidence type="ECO:0000256" key="4">
    <source>
        <dbReference type="ARBA" id="ARBA00021898"/>
    </source>
</evidence>
<evidence type="ECO:0000256" key="6">
    <source>
        <dbReference type="ARBA" id="ARBA00022500"/>
    </source>
</evidence>
<dbReference type="PANTHER" id="PTHR30034:SF6">
    <property type="entry name" value="YOP PROTEINS TRANSLOCATION PROTEIN Q"/>
    <property type="match status" value="1"/>
</dbReference>
<evidence type="ECO:0000256" key="7">
    <source>
        <dbReference type="ARBA" id="ARBA00022779"/>
    </source>
</evidence>
<dbReference type="Gene3D" id="3.40.1550.10">
    <property type="entry name" value="CheC-like"/>
    <property type="match status" value="1"/>
</dbReference>
<keyword evidence="8" id="KW-0472">Membrane</keyword>
<dbReference type="CDD" id="cd17908">
    <property type="entry name" value="FliM"/>
    <property type="match status" value="1"/>
</dbReference>
<keyword evidence="11" id="KW-0282">Flagellum</keyword>
<dbReference type="eggNOG" id="COG1868">
    <property type="taxonomic scope" value="Bacteria"/>
</dbReference>
<comment type="similarity">
    <text evidence="3">Belongs to the FliM family.</text>
</comment>
<dbReference type="PANTHER" id="PTHR30034">
    <property type="entry name" value="FLAGELLAR MOTOR SWITCH PROTEIN FLIM"/>
    <property type="match status" value="1"/>
</dbReference>
<dbReference type="AlphaFoldDB" id="A0A0D8FTI5"/>
<dbReference type="Pfam" id="PF02154">
    <property type="entry name" value="FliM"/>
    <property type="match status" value="1"/>
</dbReference>
<proteinExistence type="inferred from homology"/>
<keyword evidence="5" id="KW-1003">Cell membrane</keyword>
<keyword evidence="7" id="KW-0283">Flagellar rotation</keyword>
<dbReference type="STRING" id="1121877.FEAC_16750"/>
<dbReference type="Pfam" id="PF01052">
    <property type="entry name" value="FliMN_C"/>
    <property type="match status" value="1"/>
</dbReference>
<accession>A0A0D8FTI5</accession>
<dbReference type="GO" id="GO:0005886">
    <property type="term" value="C:plasma membrane"/>
    <property type="evidence" value="ECO:0007669"/>
    <property type="project" value="UniProtKB-SubCell"/>
</dbReference>
<dbReference type="GeneID" id="78372842"/>
<dbReference type="SUPFAM" id="SSF101801">
    <property type="entry name" value="Surface presentation of antigens (SPOA)"/>
    <property type="match status" value="1"/>
</dbReference>
<evidence type="ECO:0000256" key="8">
    <source>
        <dbReference type="ARBA" id="ARBA00023136"/>
    </source>
</evidence>
<evidence type="ECO:0000256" key="1">
    <source>
        <dbReference type="ARBA" id="ARBA00004117"/>
    </source>
</evidence>
<dbReference type="Proteomes" id="UP000032336">
    <property type="component" value="Unassembled WGS sequence"/>
</dbReference>
<evidence type="ECO:0000256" key="9">
    <source>
        <dbReference type="ARBA" id="ARBA00023143"/>
    </source>
</evidence>
<dbReference type="RefSeq" id="WP_035389288.1">
    <property type="nucleotide sequence ID" value="NZ_JQKF01000011.1"/>
</dbReference>
<comment type="caution">
    <text evidence="11">The sequence shown here is derived from an EMBL/GenBank/DDBJ whole genome shotgun (WGS) entry which is preliminary data.</text>
</comment>
<dbReference type="SUPFAM" id="SSF103039">
    <property type="entry name" value="CheC-like"/>
    <property type="match status" value="1"/>
</dbReference>
<evidence type="ECO:0000256" key="5">
    <source>
        <dbReference type="ARBA" id="ARBA00022475"/>
    </source>
</evidence>
<gene>
    <name evidence="11" type="primary">fliM</name>
    <name evidence="11" type="ORF">FEAC_16750</name>
</gene>